<dbReference type="EMBL" id="CACSIO010000002">
    <property type="protein sequence ID" value="CAA0091816.1"/>
    <property type="molecule type" value="Genomic_DNA"/>
</dbReference>
<evidence type="ECO:0000313" key="10">
    <source>
        <dbReference type="EMBL" id="CAA0091816.1"/>
    </source>
</evidence>
<dbReference type="Proteomes" id="UP000441399">
    <property type="component" value="Unassembled WGS sequence"/>
</dbReference>
<evidence type="ECO:0000256" key="2">
    <source>
        <dbReference type="ARBA" id="ARBA00009045"/>
    </source>
</evidence>
<evidence type="ECO:0000256" key="5">
    <source>
        <dbReference type="ARBA" id="ARBA00022801"/>
    </source>
</evidence>
<evidence type="ECO:0000313" key="11">
    <source>
        <dbReference type="Proteomes" id="UP000441399"/>
    </source>
</evidence>
<feature type="transmembrane region" description="Helical" evidence="8">
    <location>
        <begin position="12"/>
        <end position="36"/>
    </location>
</feature>
<feature type="domain" description="Peptidase S54 rhomboid" evidence="9">
    <location>
        <begin position="50"/>
        <end position="181"/>
    </location>
</feature>
<evidence type="ECO:0000256" key="3">
    <source>
        <dbReference type="ARBA" id="ARBA00022670"/>
    </source>
</evidence>
<keyword evidence="11" id="KW-1185">Reference proteome</keyword>
<dbReference type="InterPro" id="IPR022764">
    <property type="entry name" value="Peptidase_S54_rhomboid_dom"/>
</dbReference>
<evidence type="ECO:0000256" key="1">
    <source>
        <dbReference type="ARBA" id="ARBA00004141"/>
    </source>
</evidence>
<dbReference type="Gene3D" id="1.20.1540.10">
    <property type="entry name" value="Rhomboid-like"/>
    <property type="match status" value="1"/>
</dbReference>
<evidence type="ECO:0000256" key="6">
    <source>
        <dbReference type="ARBA" id="ARBA00022989"/>
    </source>
</evidence>
<keyword evidence="4 8" id="KW-0812">Transmembrane</keyword>
<keyword evidence="3" id="KW-0645">Protease</keyword>
<feature type="transmembrane region" description="Helical" evidence="8">
    <location>
        <begin position="163"/>
        <end position="181"/>
    </location>
</feature>
<feature type="transmembrane region" description="Helical" evidence="8">
    <location>
        <begin position="63"/>
        <end position="81"/>
    </location>
</feature>
<dbReference type="SUPFAM" id="SSF144091">
    <property type="entry name" value="Rhomboid-like"/>
    <property type="match status" value="1"/>
</dbReference>
<evidence type="ECO:0000259" key="9">
    <source>
        <dbReference type="Pfam" id="PF01694"/>
    </source>
</evidence>
<protein>
    <recommendedName>
        <fullName evidence="9">Peptidase S54 rhomboid domain-containing protein</fullName>
    </recommendedName>
</protein>
<comment type="similarity">
    <text evidence="2">Belongs to the peptidase S54 family.</text>
</comment>
<feature type="transmembrane region" description="Helical" evidence="8">
    <location>
        <begin position="139"/>
        <end position="157"/>
    </location>
</feature>
<keyword evidence="5" id="KW-0378">Hydrolase</keyword>
<proteinExistence type="inferred from homology"/>
<dbReference type="PANTHER" id="PTHR43066:SF1">
    <property type="entry name" value="RHOMBOID PROTEIN 2"/>
    <property type="match status" value="1"/>
</dbReference>
<gene>
    <name evidence="10" type="ORF">OPDIPICF_03719</name>
</gene>
<dbReference type="GO" id="GO:0006508">
    <property type="term" value="P:proteolysis"/>
    <property type="evidence" value="ECO:0007669"/>
    <property type="project" value="UniProtKB-KW"/>
</dbReference>
<dbReference type="OrthoDB" id="465874at2"/>
<evidence type="ECO:0000256" key="7">
    <source>
        <dbReference type="ARBA" id="ARBA00023136"/>
    </source>
</evidence>
<evidence type="ECO:0000256" key="8">
    <source>
        <dbReference type="SAM" id="Phobius"/>
    </source>
</evidence>
<reference evidence="10 11" key="1">
    <citation type="submission" date="2019-11" db="EMBL/GenBank/DDBJ databases">
        <authorList>
            <person name="Holert J."/>
        </authorList>
    </citation>
    <scope>NUCLEOTIDE SEQUENCE [LARGE SCALE GENOMIC DNA]</scope>
    <source>
        <strain evidence="10">SB11_3</strain>
    </source>
</reference>
<feature type="transmembrane region" description="Helical" evidence="8">
    <location>
        <begin position="113"/>
        <end position="132"/>
    </location>
</feature>
<feature type="transmembrane region" description="Helical" evidence="8">
    <location>
        <begin position="88"/>
        <end position="107"/>
    </location>
</feature>
<keyword evidence="6 8" id="KW-1133">Transmembrane helix</keyword>
<dbReference type="GO" id="GO:0016020">
    <property type="term" value="C:membrane"/>
    <property type="evidence" value="ECO:0007669"/>
    <property type="project" value="UniProtKB-SubCell"/>
</dbReference>
<dbReference type="Pfam" id="PF01694">
    <property type="entry name" value="Rhomboid"/>
    <property type="match status" value="1"/>
</dbReference>
<dbReference type="InterPro" id="IPR035952">
    <property type="entry name" value="Rhomboid-like_sf"/>
</dbReference>
<accession>A0A5S9NN92</accession>
<dbReference type="GO" id="GO:0004252">
    <property type="term" value="F:serine-type endopeptidase activity"/>
    <property type="evidence" value="ECO:0007669"/>
    <property type="project" value="InterPro"/>
</dbReference>
<dbReference type="AlphaFoldDB" id="A0A5S9NN92"/>
<dbReference type="PANTHER" id="PTHR43066">
    <property type="entry name" value="RHOMBOID-RELATED PROTEIN"/>
    <property type="match status" value="1"/>
</dbReference>
<keyword evidence="7 8" id="KW-0472">Membrane</keyword>
<comment type="subcellular location">
    <subcellularLocation>
        <location evidence="1">Membrane</location>
        <topology evidence="1">Multi-pass membrane protein</topology>
    </subcellularLocation>
</comment>
<organism evidence="10 11">
    <name type="scientific">BD1-7 clade bacterium</name>
    <dbReference type="NCBI Taxonomy" id="2029982"/>
    <lineage>
        <taxon>Bacteria</taxon>
        <taxon>Pseudomonadati</taxon>
        <taxon>Pseudomonadota</taxon>
        <taxon>Gammaproteobacteria</taxon>
        <taxon>Cellvibrionales</taxon>
        <taxon>Spongiibacteraceae</taxon>
        <taxon>BD1-7 clade</taxon>
    </lineage>
</organism>
<evidence type="ECO:0000256" key="4">
    <source>
        <dbReference type="ARBA" id="ARBA00022692"/>
    </source>
</evidence>
<name>A0A5S9NN92_9GAMM</name>
<sequence length="191" mass="20825">MTRSGTSEKAMSRFTAATVFVAAVWGISILGFAGFLDVIPKLYPRHVSGLWGIATMPFLHVDIPHLLSNTLPLVVFSVLISLRGNSRFIEVTLMIMVIGGGLLWVFGRPYYHVGASGLIFGYFGYLLMRSWYSPSLSSVVISVAVILIYGGLIWGILPQGRNVSWDGHLMGLIAGVLVARLSSTRHSGNKR</sequence>